<keyword evidence="3 5" id="KW-0479">Metal-binding</keyword>
<feature type="binding site" description="axial binding residue" evidence="5">
    <location>
        <position position="455"/>
    </location>
    <ligand>
        <name>heme</name>
        <dbReference type="ChEBI" id="CHEBI:30413"/>
    </ligand>
    <ligandPart>
        <name>Fe</name>
        <dbReference type="ChEBI" id="CHEBI:18248"/>
    </ligandPart>
</feature>
<keyword evidence="6" id="KW-0560">Oxidoreductase</keyword>
<dbReference type="InterPro" id="IPR036396">
    <property type="entry name" value="Cyt_P450_sf"/>
</dbReference>
<comment type="similarity">
    <text evidence="2 6">Belongs to the cytochrome P450 family.</text>
</comment>
<gene>
    <name evidence="8" type="ORF">HETSPECPRED_004909</name>
</gene>
<evidence type="ECO:0000256" key="2">
    <source>
        <dbReference type="ARBA" id="ARBA00010617"/>
    </source>
</evidence>
<evidence type="ECO:0000256" key="4">
    <source>
        <dbReference type="ARBA" id="ARBA00023004"/>
    </source>
</evidence>
<dbReference type="PROSITE" id="PS00086">
    <property type="entry name" value="CYTOCHROME_P450"/>
    <property type="match status" value="1"/>
</dbReference>
<evidence type="ECO:0000256" key="7">
    <source>
        <dbReference type="SAM" id="Phobius"/>
    </source>
</evidence>
<comment type="caution">
    <text evidence="8">The sequence shown here is derived from an EMBL/GenBank/DDBJ whole genome shotgun (WGS) entry which is preliminary data.</text>
</comment>
<accession>A0A8H3I584</accession>
<dbReference type="PANTHER" id="PTHR24305">
    <property type="entry name" value="CYTOCHROME P450"/>
    <property type="match status" value="1"/>
</dbReference>
<dbReference type="GO" id="GO:0020037">
    <property type="term" value="F:heme binding"/>
    <property type="evidence" value="ECO:0007669"/>
    <property type="project" value="InterPro"/>
</dbReference>
<keyword evidence="6" id="KW-0503">Monooxygenase</keyword>
<keyword evidence="9" id="KW-1185">Reference proteome</keyword>
<dbReference type="CDD" id="cd00302">
    <property type="entry name" value="cytochrome_P450"/>
    <property type="match status" value="1"/>
</dbReference>
<reference evidence="8" key="1">
    <citation type="submission" date="2021-03" db="EMBL/GenBank/DDBJ databases">
        <authorList>
            <person name="Tagirdzhanova G."/>
        </authorList>
    </citation>
    <scope>NUCLEOTIDE SEQUENCE</scope>
</reference>
<evidence type="ECO:0000256" key="5">
    <source>
        <dbReference type="PIRSR" id="PIRSR602401-1"/>
    </source>
</evidence>
<keyword evidence="4 5" id="KW-0408">Iron</keyword>
<comment type="cofactor">
    <cofactor evidence="1 5">
        <name>heme</name>
        <dbReference type="ChEBI" id="CHEBI:30413"/>
    </cofactor>
</comment>
<feature type="transmembrane region" description="Helical" evidence="7">
    <location>
        <begin position="13"/>
        <end position="34"/>
    </location>
</feature>
<evidence type="ECO:0000313" key="9">
    <source>
        <dbReference type="Proteomes" id="UP000664521"/>
    </source>
</evidence>
<keyword evidence="5 6" id="KW-0349">Heme</keyword>
<dbReference type="GO" id="GO:0005506">
    <property type="term" value="F:iron ion binding"/>
    <property type="evidence" value="ECO:0007669"/>
    <property type="project" value="InterPro"/>
</dbReference>
<dbReference type="PRINTS" id="PR00463">
    <property type="entry name" value="EP450I"/>
</dbReference>
<dbReference type="SUPFAM" id="SSF48264">
    <property type="entry name" value="Cytochrome P450"/>
    <property type="match status" value="1"/>
</dbReference>
<proteinExistence type="inferred from homology"/>
<dbReference type="AlphaFoldDB" id="A0A8H3I584"/>
<dbReference type="GO" id="GO:0004497">
    <property type="term" value="F:monooxygenase activity"/>
    <property type="evidence" value="ECO:0007669"/>
    <property type="project" value="UniProtKB-KW"/>
</dbReference>
<dbReference type="Gene3D" id="1.10.630.10">
    <property type="entry name" value="Cytochrome P450"/>
    <property type="match status" value="1"/>
</dbReference>
<dbReference type="Pfam" id="PF00067">
    <property type="entry name" value="p450"/>
    <property type="match status" value="1"/>
</dbReference>
<dbReference type="InterPro" id="IPR002401">
    <property type="entry name" value="Cyt_P450_E_grp-I"/>
</dbReference>
<dbReference type="PRINTS" id="PR00385">
    <property type="entry name" value="P450"/>
</dbReference>
<dbReference type="InterPro" id="IPR017972">
    <property type="entry name" value="Cyt_P450_CS"/>
</dbReference>
<dbReference type="GO" id="GO:0016705">
    <property type="term" value="F:oxidoreductase activity, acting on paired donors, with incorporation or reduction of molecular oxygen"/>
    <property type="evidence" value="ECO:0007669"/>
    <property type="project" value="InterPro"/>
</dbReference>
<keyword evidence="7" id="KW-0812">Transmembrane</keyword>
<dbReference type="Proteomes" id="UP000664521">
    <property type="component" value="Unassembled WGS sequence"/>
</dbReference>
<dbReference type="InterPro" id="IPR001128">
    <property type="entry name" value="Cyt_P450"/>
</dbReference>
<evidence type="ECO:0000256" key="1">
    <source>
        <dbReference type="ARBA" id="ARBA00001971"/>
    </source>
</evidence>
<organism evidence="8 9">
    <name type="scientific">Heterodermia speciosa</name>
    <dbReference type="NCBI Taxonomy" id="116794"/>
    <lineage>
        <taxon>Eukaryota</taxon>
        <taxon>Fungi</taxon>
        <taxon>Dikarya</taxon>
        <taxon>Ascomycota</taxon>
        <taxon>Pezizomycotina</taxon>
        <taxon>Lecanoromycetes</taxon>
        <taxon>OSLEUM clade</taxon>
        <taxon>Lecanoromycetidae</taxon>
        <taxon>Caliciales</taxon>
        <taxon>Physciaceae</taxon>
        <taxon>Heterodermia</taxon>
    </lineage>
</organism>
<dbReference type="PANTHER" id="PTHR24305:SF166">
    <property type="entry name" value="CYTOCHROME P450 12A4, MITOCHONDRIAL-RELATED"/>
    <property type="match status" value="1"/>
</dbReference>
<dbReference type="InterPro" id="IPR050121">
    <property type="entry name" value="Cytochrome_P450_monoxygenase"/>
</dbReference>
<evidence type="ECO:0008006" key="10">
    <source>
        <dbReference type="Google" id="ProtNLM"/>
    </source>
</evidence>
<evidence type="ECO:0000256" key="6">
    <source>
        <dbReference type="RuleBase" id="RU000461"/>
    </source>
</evidence>
<protein>
    <recommendedName>
        <fullName evidence="10">Cytochrome P450</fullName>
    </recommendedName>
</protein>
<keyword evidence="7" id="KW-0472">Membrane</keyword>
<sequence length="509" mass="56513">MLPDDLHKFGTDMGPSIIVTAAVGLLMLVGFLTFKSVSSDDVLPGIPELKGFPILGALPMYLKHGAPQLLGKLIALGDNGISYTKVGNRFLVSVHDPAMIREVLTYSGEIASRDGDPRRVSWSPFSTLQRLIGHNLFNCVGPETSHQRGVFIREFNNTKSNFAKFDTINKVATAHVNALADDGLATEIANITNRVDNFALALWGETLYGNPQNHVGGRVLHLSEIVLDLAGNPWPSVWYGFQLFLKLVSPGEPTRSEAKLRAKIEKVVEGNMEILEEYERHNPDAPLKTIRNLSVMSGGGRRGPLSPFAAEFTSLNIFAGHHSMGSNITWSLIELNKHPECMEKLMTEMNSANTIDFTTINSKMPYLDAVIMEVNRLYPVVHATVRVINRETPLASSKKPAILKPGMLIYLSYLHLQTSTKYWGPDAKEFIPERFLGGYNKDQPLMSFGYGPRNCVGYQFAILSAKVFLVRLLQRYRVNVRDHDHEMKVNTLIETTKPVVVTVSPVNSV</sequence>
<dbReference type="EMBL" id="CAJPDS010000003">
    <property type="protein sequence ID" value="CAF9905198.1"/>
    <property type="molecule type" value="Genomic_DNA"/>
</dbReference>
<evidence type="ECO:0000256" key="3">
    <source>
        <dbReference type="ARBA" id="ARBA00022723"/>
    </source>
</evidence>
<name>A0A8H3I584_9LECA</name>
<dbReference type="OrthoDB" id="10029320at2759"/>
<keyword evidence="7" id="KW-1133">Transmembrane helix</keyword>
<evidence type="ECO:0000313" key="8">
    <source>
        <dbReference type="EMBL" id="CAF9905198.1"/>
    </source>
</evidence>